<feature type="signal peptide" evidence="1">
    <location>
        <begin position="1"/>
        <end position="18"/>
    </location>
</feature>
<dbReference type="InterPro" id="IPR013424">
    <property type="entry name" value="Ice-binding_C"/>
</dbReference>
<dbReference type="NCBIfam" id="TIGR02595">
    <property type="entry name" value="PEP_CTERM"/>
    <property type="match status" value="1"/>
</dbReference>
<organism evidence="3 4">
    <name type="scientific">Quisquiliibacterium transsilvanicum</name>
    <dbReference type="NCBI Taxonomy" id="1549638"/>
    <lineage>
        <taxon>Bacteria</taxon>
        <taxon>Pseudomonadati</taxon>
        <taxon>Pseudomonadota</taxon>
        <taxon>Betaproteobacteria</taxon>
        <taxon>Burkholderiales</taxon>
        <taxon>Burkholderiaceae</taxon>
        <taxon>Quisquiliibacterium</taxon>
    </lineage>
</organism>
<protein>
    <recommendedName>
        <fullName evidence="2">Ice-binding protein C-terminal domain-containing protein</fullName>
    </recommendedName>
</protein>
<dbReference type="EMBL" id="JACHGB010000004">
    <property type="protein sequence ID" value="MBB5272335.1"/>
    <property type="molecule type" value="Genomic_DNA"/>
</dbReference>
<feature type="domain" description="Ice-binding protein C-terminal" evidence="2">
    <location>
        <begin position="193"/>
        <end position="215"/>
    </location>
</feature>
<gene>
    <name evidence="3" type="ORF">HNQ70_002349</name>
</gene>
<feature type="chain" id="PRO_5030525749" description="Ice-binding protein C-terminal domain-containing protein" evidence="1">
    <location>
        <begin position="19"/>
        <end position="219"/>
    </location>
</feature>
<accession>A0A7W8M9H5</accession>
<evidence type="ECO:0000259" key="2">
    <source>
        <dbReference type="Pfam" id="PF07589"/>
    </source>
</evidence>
<dbReference type="AlphaFoldDB" id="A0A7W8M9H5"/>
<sequence>MKKTLIAALFVASAGAQAGVITVGGNDGTPTNGFTSSVGNCTIDFNDGTAANSCGATYTLAAGSIVQSSVAGQYATPAGDTSYYLTVGPSAGNNVQVALNAQANYFGFYAGSLDTYNTVSFFLNDNEVDSFTGTAINAVAFPGTGTTGNQAQAAYINYYTTDAVQFNRVVFSSSSNAFETDNHSFAIATPPGQVPLPGTVALLGLGMAGLGAMRRRRIA</sequence>
<dbReference type="Pfam" id="PF07589">
    <property type="entry name" value="PEP-CTERM"/>
    <property type="match status" value="1"/>
</dbReference>
<evidence type="ECO:0000256" key="1">
    <source>
        <dbReference type="SAM" id="SignalP"/>
    </source>
</evidence>
<evidence type="ECO:0000313" key="4">
    <source>
        <dbReference type="Proteomes" id="UP000532440"/>
    </source>
</evidence>
<reference evidence="3 4" key="1">
    <citation type="submission" date="2020-08" db="EMBL/GenBank/DDBJ databases">
        <title>Genomic Encyclopedia of Type Strains, Phase IV (KMG-IV): sequencing the most valuable type-strain genomes for metagenomic binning, comparative biology and taxonomic classification.</title>
        <authorList>
            <person name="Goeker M."/>
        </authorList>
    </citation>
    <scope>NUCLEOTIDE SEQUENCE [LARGE SCALE GENOMIC DNA]</scope>
    <source>
        <strain evidence="3 4">DSM 29781</strain>
    </source>
</reference>
<dbReference type="RefSeq" id="WP_183967636.1">
    <property type="nucleotide sequence ID" value="NZ_JACHGB010000004.1"/>
</dbReference>
<name>A0A7W8M9H5_9BURK</name>
<evidence type="ECO:0000313" key="3">
    <source>
        <dbReference type="EMBL" id="MBB5272335.1"/>
    </source>
</evidence>
<dbReference type="Proteomes" id="UP000532440">
    <property type="component" value="Unassembled WGS sequence"/>
</dbReference>
<comment type="caution">
    <text evidence="3">The sequence shown here is derived from an EMBL/GenBank/DDBJ whole genome shotgun (WGS) entry which is preliminary data.</text>
</comment>
<keyword evidence="1" id="KW-0732">Signal</keyword>
<proteinExistence type="predicted"/>
<keyword evidence="4" id="KW-1185">Reference proteome</keyword>